<evidence type="ECO:0000313" key="2">
    <source>
        <dbReference type="EMBL" id="ORX49637.1"/>
    </source>
</evidence>
<gene>
    <name evidence="2" type="ORF">BCR36DRAFT_450235</name>
</gene>
<evidence type="ECO:0000313" key="3">
    <source>
        <dbReference type="Proteomes" id="UP000193719"/>
    </source>
</evidence>
<feature type="transmembrane region" description="Helical" evidence="1">
    <location>
        <begin position="86"/>
        <end position="104"/>
    </location>
</feature>
<evidence type="ECO:0000256" key="1">
    <source>
        <dbReference type="SAM" id="Phobius"/>
    </source>
</evidence>
<feature type="transmembrane region" description="Helical" evidence="1">
    <location>
        <begin position="21"/>
        <end position="42"/>
    </location>
</feature>
<name>A0A1Y1V849_9FUNG</name>
<dbReference type="OrthoDB" id="10451758at2759"/>
<proteinExistence type="predicted"/>
<keyword evidence="1" id="KW-0472">Membrane</keyword>
<reference evidence="2 3" key="2">
    <citation type="submission" date="2016-08" db="EMBL/GenBank/DDBJ databases">
        <title>Pervasive Adenine N6-methylation of Active Genes in Fungi.</title>
        <authorList>
            <consortium name="DOE Joint Genome Institute"/>
            <person name="Mondo S.J."/>
            <person name="Dannebaum R.O."/>
            <person name="Kuo R.C."/>
            <person name="Labutti K."/>
            <person name="Haridas S."/>
            <person name="Kuo A."/>
            <person name="Salamov A."/>
            <person name="Ahrendt S.R."/>
            <person name="Lipzen A."/>
            <person name="Sullivan W."/>
            <person name="Andreopoulos W.B."/>
            <person name="Clum A."/>
            <person name="Lindquist E."/>
            <person name="Daum C."/>
            <person name="Ramamoorthy G.K."/>
            <person name="Gryganskyi A."/>
            <person name="Culley D."/>
            <person name="Magnuson J.K."/>
            <person name="James T.Y."/>
            <person name="O'Malley M.A."/>
            <person name="Stajich J.E."/>
            <person name="Spatafora J.W."/>
            <person name="Visel A."/>
            <person name="Grigoriev I.V."/>
        </authorList>
    </citation>
    <scope>NUCLEOTIDE SEQUENCE [LARGE SCALE GENOMIC DNA]</scope>
    <source>
        <strain evidence="3">finn</strain>
    </source>
</reference>
<accession>A0A1Y1V849</accession>
<feature type="transmembrane region" description="Helical" evidence="1">
    <location>
        <begin position="182"/>
        <end position="203"/>
    </location>
</feature>
<sequence length="439" mass="51774">MINIINSKADPSKVDGLVKDFVGSLICNQYFVWTCFVLFLNYKRWKRPVIIILVLHWLFRSIGDIFLNYQDFMEKKYPNWPWNNDTWFYCFGIASIFWYLSEIFGDWYPLLRTTAIIRNPKKIRIVYIICGIYNMVKLVQMYFYITYVPYTNPDIYPDTEEGKNLFNKLYNKDLGRFKSLTWGNVVIQLIVSFFYDLSIIIILRKNLFNKLNERKNNLKENENKFLSRFKFISEYRIVVSLIATVVSFPLIATFSFIMVHQFRTKDEFDIDDSRADAFRQCVLSINYNLMYVDQILLRFFVDESTKLKSKPKLSIGTSGNSGYTSSSYAYNSYSLNNISSHTYNNSHSIYKSSNDTSNKENLYKEFSNADKILIKSNTNNSDEIPIISYSNKDMSYLSSVTESHNKASISNISPIDKYYPLSSSNYFNMNNKNYYNHNY</sequence>
<feature type="transmembrane region" description="Helical" evidence="1">
    <location>
        <begin position="49"/>
        <end position="66"/>
    </location>
</feature>
<keyword evidence="3" id="KW-1185">Reference proteome</keyword>
<reference evidence="2 3" key="1">
    <citation type="submission" date="2016-08" db="EMBL/GenBank/DDBJ databases">
        <title>Genomes of anaerobic fungi encode conserved fungal cellulosomes for biomass hydrolysis.</title>
        <authorList>
            <consortium name="DOE Joint Genome Institute"/>
            <person name="Haitjema C.H."/>
            <person name="Gilmore S.P."/>
            <person name="Henske J.K."/>
            <person name="Solomon K.V."/>
            <person name="De Groot R."/>
            <person name="Kuo A."/>
            <person name="Mondo S.J."/>
            <person name="Salamov A.A."/>
            <person name="Labutti K."/>
            <person name="Zhao Z."/>
            <person name="Chiniquy J."/>
            <person name="Barry K."/>
            <person name="Brewer H.M."/>
            <person name="Purvine S.O."/>
            <person name="Wright A.T."/>
            <person name="Boxma B."/>
            <person name="Van Alen T."/>
            <person name="Hackstein J.H."/>
            <person name="Baker S.E."/>
            <person name="Grigoriev I.V."/>
            <person name="O'Malley M.A."/>
        </authorList>
    </citation>
    <scope>NUCLEOTIDE SEQUENCE [LARGE SCALE GENOMIC DNA]</scope>
    <source>
        <strain evidence="3">finn</strain>
    </source>
</reference>
<organism evidence="2 3">
    <name type="scientific">Piromyces finnis</name>
    <dbReference type="NCBI Taxonomy" id="1754191"/>
    <lineage>
        <taxon>Eukaryota</taxon>
        <taxon>Fungi</taxon>
        <taxon>Fungi incertae sedis</taxon>
        <taxon>Chytridiomycota</taxon>
        <taxon>Chytridiomycota incertae sedis</taxon>
        <taxon>Neocallimastigomycetes</taxon>
        <taxon>Neocallimastigales</taxon>
        <taxon>Neocallimastigaceae</taxon>
        <taxon>Piromyces</taxon>
    </lineage>
</organism>
<feature type="transmembrane region" description="Helical" evidence="1">
    <location>
        <begin position="125"/>
        <end position="145"/>
    </location>
</feature>
<feature type="transmembrane region" description="Helical" evidence="1">
    <location>
        <begin position="237"/>
        <end position="259"/>
    </location>
</feature>
<keyword evidence="1" id="KW-0812">Transmembrane</keyword>
<keyword evidence="1" id="KW-1133">Transmembrane helix</keyword>
<dbReference type="EMBL" id="MCFH01000023">
    <property type="protein sequence ID" value="ORX49637.1"/>
    <property type="molecule type" value="Genomic_DNA"/>
</dbReference>
<dbReference type="Proteomes" id="UP000193719">
    <property type="component" value="Unassembled WGS sequence"/>
</dbReference>
<protein>
    <submittedName>
        <fullName evidence="2">Uncharacterized protein</fullName>
    </submittedName>
</protein>
<dbReference type="AlphaFoldDB" id="A0A1Y1V849"/>
<comment type="caution">
    <text evidence="2">The sequence shown here is derived from an EMBL/GenBank/DDBJ whole genome shotgun (WGS) entry which is preliminary data.</text>
</comment>